<dbReference type="Gene3D" id="3.40.630.30">
    <property type="match status" value="1"/>
</dbReference>
<evidence type="ECO:0000256" key="2">
    <source>
        <dbReference type="ARBA" id="ARBA00023315"/>
    </source>
</evidence>
<evidence type="ECO:0000259" key="3">
    <source>
        <dbReference type="PROSITE" id="PS51186"/>
    </source>
</evidence>
<evidence type="ECO:0000313" key="4">
    <source>
        <dbReference type="EMBL" id="KAF2020108.1"/>
    </source>
</evidence>
<keyword evidence="2 4" id="KW-0012">Acyltransferase</keyword>
<dbReference type="Proteomes" id="UP000799778">
    <property type="component" value="Unassembled WGS sequence"/>
</dbReference>
<feature type="domain" description="N-acetyltransferase" evidence="3">
    <location>
        <begin position="66"/>
        <end position="198"/>
    </location>
</feature>
<dbReference type="PANTHER" id="PTHR10908">
    <property type="entry name" value="SEROTONIN N-ACETYLTRANSFERASE"/>
    <property type="match status" value="1"/>
</dbReference>
<dbReference type="EMBL" id="ML978067">
    <property type="protein sequence ID" value="KAF2020108.1"/>
    <property type="molecule type" value="Genomic_DNA"/>
</dbReference>
<keyword evidence="1 4" id="KW-0808">Transferase</keyword>
<proteinExistence type="predicted"/>
<sequence>MSAYIRPLSLADKEQCGIVESAAFPPAEAATPVKIEYRLTVCPEICFGLFAPKDTKVATPLPDNTPVYSENTPKDGEELIAHVIATRATAKTVRDQDMEVPKDWRKDPTAKTEVGHLQGGRTITLHSLAVSPKYQRSGIGKTLMNAYIEHIRKTGTTDRISILTYGRLLPYYQKLGFTLYGKSESTYAGVAWYDLAYEF</sequence>
<dbReference type="PROSITE" id="PS51186">
    <property type="entry name" value="GNAT"/>
    <property type="match status" value="1"/>
</dbReference>
<keyword evidence="5" id="KW-1185">Reference proteome</keyword>
<protein>
    <submittedName>
        <fullName evidence="4">Acyl-CoA N-acyltransferase</fullName>
    </submittedName>
</protein>
<reference evidence="4" key="1">
    <citation type="journal article" date="2020" name="Stud. Mycol.">
        <title>101 Dothideomycetes genomes: a test case for predicting lifestyles and emergence of pathogens.</title>
        <authorList>
            <person name="Haridas S."/>
            <person name="Albert R."/>
            <person name="Binder M."/>
            <person name="Bloem J."/>
            <person name="Labutti K."/>
            <person name="Salamov A."/>
            <person name="Andreopoulos B."/>
            <person name="Baker S."/>
            <person name="Barry K."/>
            <person name="Bills G."/>
            <person name="Bluhm B."/>
            <person name="Cannon C."/>
            <person name="Castanera R."/>
            <person name="Culley D."/>
            <person name="Daum C."/>
            <person name="Ezra D."/>
            <person name="Gonzalez J."/>
            <person name="Henrissat B."/>
            <person name="Kuo A."/>
            <person name="Liang C."/>
            <person name="Lipzen A."/>
            <person name="Lutzoni F."/>
            <person name="Magnuson J."/>
            <person name="Mondo S."/>
            <person name="Nolan M."/>
            <person name="Ohm R."/>
            <person name="Pangilinan J."/>
            <person name="Park H.-J."/>
            <person name="Ramirez L."/>
            <person name="Alfaro M."/>
            <person name="Sun H."/>
            <person name="Tritt A."/>
            <person name="Yoshinaga Y."/>
            <person name="Zwiers L.-H."/>
            <person name="Turgeon B."/>
            <person name="Goodwin S."/>
            <person name="Spatafora J."/>
            <person name="Crous P."/>
            <person name="Grigoriev I."/>
        </authorList>
    </citation>
    <scope>NUCLEOTIDE SEQUENCE</scope>
    <source>
        <strain evidence="4">CBS 175.79</strain>
    </source>
</reference>
<dbReference type="GO" id="GO:0005737">
    <property type="term" value="C:cytoplasm"/>
    <property type="evidence" value="ECO:0007669"/>
    <property type="project" value="TreeGrafter"/>
</dbReference>
<dbReference type="InterPro" id="IPR051635">
    <property type="entry name" value="SNAT-like"/>
</dbReference>
<dbReference type="InterPro" id="IPR016181">
    <property type="entry name" value="Acyl_CoA_acyltransferase"/>
</dbReference>
<dbReference type="SUPFAM" id="SSF55729">
    <property type="entry name" value="Acyl-CoA N-acyltransferases (Nat)"/>
    <property type="match status" value="1"/>
</dbReference>
<dbReference type="OrthoDB" id="30840at2759"/>
<evidence type="ECO:0000256" key="1">
    <source>
        <dbReference type="ARBA" id="ARBA00022679"/>
    </source>
</evidence>
<dbReference type="PANTHER" id="PTHR10908:SF0">
    <property type="entry name" value="SEROTONIN N-ACETYLTRANSFERASE"/>
    <property type="match status" value="1"/>
</dbReference>
<dbReference type="GeneID" id="54278439"/>
<dbReference type="RefSeq" id="XP_033388447.1">
    <property type="nucleotide sequence ID" value="XM_033521042.1"/>
</dbReference>
<gene>
    <name evidence="4" type="ORF">BU24DRAFT_133556</name>
</gene>
<accession>A0A6A5Y3Q5</accession>
<dbReference type="InterPro" id="IPR000182">
    <property type="entry name" value="GNAT_dom"/>
</dbReference>
<name>A0A6A5Y3Q5_9PLEO</name>
<dbReference type="CDD" id="cd04301">
    <property type="entry name" value="NAT_SF"/>
    <property type="match status" value="1"/>
</dbReference>
<dbReference type="AlphaFoldDB" id="A0A6A5Y3Q5"/>
<dbReference type="Pfam" id="PF13673">
    <property type="entry name" value="Acetyltransf_10"/>
    <property type="match status" value="1"/>
</dbReference>
<organism evidence="4 5">
    <name type="scientific">Aaosphaeria arxii CBS 175.79</name>
    <dbReference type="NCBI Taxonomy" id="1450172"/>
    <lineage>
        <taxon>Eukaryota</taxon>
        <taxon>Fungi</taxon>
        <taxon>Dikarya</taxon>
        <taxon>Ascomycota</taxon>
        <taxon>Pezizomycotina</taxon>
        <taxon>Dothideomycetes</taxon>
        <taxon>Pleosporomycetidae</taxon>
        <taxon>Pleosporales</taxon>
        <taxon>Pleosporales incertae sedis</taxon>
        <taxon>Aaosphaeria</taxon>
    </lineage>
</organism>
<dbReference type="GO" id="GO:0004059">
    <property type="term" value="F:aralkylamine N-acetyltransferase activity"/>
    <property type="evidence" value="ECO:0007669"/>
    <property type="project" value="TreeGrafter"/>
</dbReference>
<evidence type="ECO:0000313" key="5">
    <source>
        <dbReference type="Proteomes" id="UP000799778"/>
    </source>
</evidence>